<comment type="caution">
    <text evidence="1">The sequence shown here is derived from an EMBL/GenBank/DDBJ whole genome shotgun (WGS) entry which is preliminary data.</text>
</comment>
<evidence type="ECO:0000313" key="2">
    <source>
        <dbReference type="Proteomes" id="UP001597344"/>
    </source>
</evidence>
<organism evidence="1 2">
    <name type="scientific">Aquimarina celericrescens</name>
    <dbReference type="NCBI Taxonomy" id="1964542"/>
    <lineage>
        <taxon>Bacteria</taxon>
        <taxon>Pseudomonadati</taxon>
        <taxon>Bacteroidota</taxon>
        <taxon>Flavobacteriia</taxon>
        <taxon>Flavobacteriales</taxon>
        <taxon>Flavobacteriaceae</taxon>
        <taxon>Aquimarina</taxon>
    </lineage>
</organism>
<dbReference type="EMBL" id="JBHUHY010000006">
    <property type="protein sequence ID" value="MFD2186855.1"/>
    <property type="molecule type" value="Genomic_DNA"/>
</dbReference>
<protein>
    <recommendedName>
        <fullName evidence="3">DUF4136 domain-containing protein</fullName>
    </recommendedName>
</protein>
<accession>A0ABW5AXF1</accession>
<sequence length="204" mass="23678">MKKLLLLCIVILATGCEYLSNGVAENSKFPKFKKNTIEFKNNTILLTSGYTKTTSEEFKKRVNLLEDKAKFKTVALQELEKIEKKKVDYEIFVHEDNVENYIFVYACDFYKLDEHRAARVVASLNDQLKDESNNQKVKYKRIHGRYFFTPTSKVVKLKYLKAYKTKKKFQTEYIVASKNGGIGLSISNVEDVDFENSIKRLAVK</sequence>
<dbReference type="Proteomes" id="UP001597344">
    <property type="component" value="Unassembled WGS sequence"/>
</dbReference>
<keyword evidence="2" id="KW-1185">Reference proteome</keyword>
<gene>
    <name evidence="1" type="ORF">ACFSJT_08635</name>
</gene>
<evidence type="ECO:0000313" key="1">
    <source>
        <dbReference type="EMBL" id="MFD2186855.1"/>
    </source>
</evidence>
<evidence type="ECO:0008006" key="3">
    <source>
        <dbReference type="Google" id="ProtNLM"/>
    </source>
</evidence>
<dbReference type="PROSITE" id="PS51257">
    <property type="entry name" value="PROKAR_LIPOPROTEIN"/>
    <property type="match status" value="1"/>
</dbReference>
<name>A0ABW5AXF1_9FLAO</name>
<reference evidence="2" key="1">
    <citation type="journal article" date="2019" name="Int. J. Syst. Evol. Microbiol.">
        <title>The Global Catalogue of Microorganisms (GCM) 10K type strain sequencing project: providing services to taxonomists for standard genome sequencing and annotation.</title>
        <authorList>
            <consortium name="The Broad Institute Genomics Platform"/>
            <consortium name="The Broad Institute Genome Sequencing Center for Infectious Disease"/>
            <person name="Wu L."/>
            <person name="Ma J."/>
        </authorList>
    </citation>
    <scope>NUCLEOTIDE SEQUENCE [LARGE SCALE GENOMIC DNA]</scope>
    <source>
        <strain evidence="2">DT92</strain>
    </source>
</reference>
<proteinExistence type="predicted"/>
<dbReference type="RefSeq" id="WP_378319853.1">
    <property type="nucleotide sequence ID" value="NZ_JBHUHY010000006.1"/>
</dbReference>